<dbReference type="EMBL" id="SMLL01000003">
    <property type="protein sequence ID" value="TFZ01305.1"/>
    <property type="molecule type" value="Genomic_DNA"/>
</dbReference>
<evidence type="ECO:0000256" key="1">
    <source>
        <dbReference type="SAM" id="SignalP"/>
    </source>
</evidence>
<dbReference type="RefSeq" id="WP_135284603.1">
    <property type="nucleotide sequence ID" value="NZ_SMLL01000003.1"/>
</dbReference>
<dbReference type="Proteomes" id="UP000297564">
    <property type="component" value="Unassembled WGS sequence"/>
</dbReference>
<evidence type="ECO:0000313" key="2">
    <source>
        <dbReference type="EMBL" id="TFZ01305.1"/>
    </source>
</evidence>
<organism evidence="2 3">
    <name type="scientific">Ramlibacter rhizophilus</name>
    <dbReference type="NCBI Taxonomy" id="1781167"/>
    <lineage>
        <taxon>Bacteria</taxon>
        <taxon>Pseudomonadati</taxon>
        <taxon>Pseudomonadota</taxon>
        <taxon>Betaproteobacteria</taxon>
        <taxon>Burkholderiales</taxon>
        <taxon>Comamonadaceae</taxon>
        <taxon>Ramlibacter</taxon>
    </lineage>
</organism>
<comment type="caution">
    <text evidence="2">The sequence shown here is derived from an EMBL/GenBank/DDBJ whole genome shotgun (WGS) entry which is preliminary data.</text>
</comment>
<dbReference type="AlphaFoldDB" id="A0A4Z0BTF6"/>
<protein>
    <submittedName>
        <fullName evidence="2">DUF4198 domain-containing protein</fullName>
    </submittedName>
</protein>
<proteinExistence type="predicted"/>
<sequence>MSSRASARRPGPARRWLAGALTACALAPAAAHDTWLQVLDAPAAGLLELAASTGPHFPAAESAPSMDGLAASGCIDAQGRAIALRARLERPTALILRTRAEPQAALSCWIETRPQRVTLGEAEVETYLREIQAPAELRERWQQQRRAGAPWQESFVKQARLEHTPQAPADPAALRMPRSRGLEIRLLGDAPVQVGQALRAEVLLDGQPLAGQAVQLLGERLPLGPWRRSDARGQLEFPPLPLAGHWLLRSTRLLPPETPEGEWRSRFSTLLVLAP</sequence>
<dbReference type="OrthoDB" id="8899400at2"/>
<feature type="chain" id="PRO_5021409209" evidence="1">
    <location>
        <begin position="32"/>
        <end position="275"/>
    </location>
</feature>
<evidence type="ECO:0000313" key="3">
    <source>
        <dbReference type="Proteomes" id="UP000297564"/>
    </source>
</evidence>
<feature type="signal peptide" evidence="1">
    <location>
        <begin position="1"/>
        <end position="31"/>
    </location>
</feature>
<accession>A0A4Z0BTF6</accession>
<keyword evidence="3" id="KW-1185">Reference proteome</keyword>
<keyword evidence="1" id="KW-0732">Signal</keyword>
<reference evidence="2 3" key="1">
    <citation type="submission" date="2019-03" db="EMBL/GenBank/DDBJ databases">
        <title>Ramlibacter rhizophilus CCTCC AB2015357, whole genome shotgun sequence.</title>
        <authorList>
            <person name="Zhang X."/>
            <person name="Feng G."/>
            <person name="Zhu H."/>
        </authorList>
    </citation>
    <scope>NUCLEOTIDE SEQUENCE [LARGE SCALE GENOMIC DNA]</scope>
    <source>
        <strain evidence="2 3">CCTCC AB2015357</strain>
    </source>
</reference>
<name>A0A4Z0BTF6_9BURK</name>
<gene>
    <name evidence="2" type="ORF">EZ242_07950</name>
</gene>